<keyword evidence="2" id="KW-1185">Reference proteome</keyword>
<sequence length="202" mass="23493">MPPTHSSQLSFFSSLWHILYDPLAFNNAGDPLIYGFPFTRRRTSNVLATVALSAFIYDFSKRLFTQLLAWALSSSQRKRRELIQQKTWAANEIVIADRRKRKVARQLKKIKDDVKVAVENTIGFTELPFSLHAHPRLRIDSVDELMWRHARAHDDLIWKATLLDLEHTLLADRCRALKKSCKKLDKEIERTDETIQDFLASC</sequence>
<dbReference type="EMBL" id="JADNRY010000011">
    <property type="protein sequence ID" value="KAF9074874.1"/>
    <property type="molecule type" value="Genomic_DNA"/>
</dbReference>
<name>A0A9P5Q4Z8_9AGAR</name>
<feature type="non-terminal residue" evidence="1">
    <location>
        <position position="202"/>
    </location>
</feature>
<dbReference type="AlphaFoldDB" id="A0A9P5Q4Z8"/>
<evidence type="ECO:0000313" key="1">
    <source>
        <dbReference type="EMBL" id="KAF9074874.1"/>
    </source>
</evidence>
<reference evidence="1" key="1">
    <citation type="submission" date="2020-11" db="EMBL/GenBank/DDBJ databases">
        <authorList>
            <consortium name="DOE Joint Genome Institute"/>
            <person name="Ahrendt S."/>
            <person name="Riley R."/>
            <person name="Andreopoulos W."/>
            <person name="Labutti K."/>
            <person name="Pangilinan J."/>
            <person name="Ruiz-Duenas F.J."/>
            <person name="Barrasa J.M."/>
            <person name="Sanchez-Garcia M."/>
            <person name="Camarero S."/>
            <person name="Miyauchi S."/>
            <person name="Serrano A."/>
            <person name="Linde D."/>
            <person name="Babiker R."/>
            <person name="Drula E."/>
            <person name="Ayuso-Fernandez I."/>
            <person name="Pacheco R."/>
            <person name="Padilla G."/>
            <person name="Ferreira P."/>
            <person name="Barriuso J."/>
            <person name="Kellner H."/>
            <person name="Castanera R."/>
            <person name="Alfaro M."/>
            <person name="Ramirez L."/>
            <person name="Pisabarro A.G."/>
            <person name="Kuo A."/>
            <person name="Tritt A."/>
            <person name="Lipzen A."/>
            <person name="He G."/>
            <person name="Yan M."/>
            <person name="Ng V."/>
            <person name="Cullen D."/>
            <person name="Martin F."/>
            <person name="Rosso M.-N."/>
            <person name="Henrissat B."/>
            <person name="Hibbett D."/>
            <person name="Martinez A.T."/>
            <person name="Grigoriev I.V."/>
        </authorList>
    </citation>
    <scope>NUCLEOTIDE SEQUENCE</scope>
    <source>
        <strain evidence="1">AH 40177</strain>
    </source>
</reference>
<proteinExistence type="predicted"/>
<dbReference type="Proteomes" id="UP000772434">
    <property type="component" value="Unassembled WGS sequence"/>
</dbReference>
<evidence type="ECO:0000313" key="2">
    <source>
        <dbReference type="Proteomes" id="UP000772434"/>
    </source>
</evidence>
<accession>A0A9P5Q4Z8</accession>
<comment type="caution">
    <text evidence="1">The sequence shown here is derived from an EMBL/GenBank/DDBJ whole genome shotgun (WGS) entry which is preliminary data.</text>
</comment>
<protein>
    <submittedName>
        <fullName evidence="1">Uncharacterized protein</fullName>
    </submittedName>
</protein>
<organism evidence="1 2">
    <name type="scientific">Rhodocollybia butyracea</name>
    <dbReference type="NCBI Taxonomy" id="206335"/>
    <lineage>
        <taxon>Eukaryota</taxon>
        <taxon>Fungi</taxon>
        <taxon>Dikarya</taxon>
        <taxon>Basidiomycota</taxon>
        <taxon>Agaricomycotina</taxon>
        <taxon>Agaricomycetes</taxon>
        <taxon>Agaricomycetidae</taxon>
        <taxon>Agaricales</taxon>
        <taxon>Marasmiineae</taxon>
        <taxon>Omphalotaceae</taxon>
        <taxon>Rhodocollybia</taxon>
    </lineage>
</organism>
<gene>
    <name evidence="1" type="ORF">BDP27DRAFT_1316107</name>
</gene>